<sequence length="1127" mass="118461">MEVAALGVGLAGVAVAAGIAAGRAPHAPVAPAPLEVLALTVCLAVAGALCLKITSGRQADRLDLFEAAVLPALALLPGMLLVVLVVAAKAVSQAALRMPPAKAAFNAAQWGAAAALASWAFSELRGPGPISPGDLPELLLAAVALLVVNWASVGLAIRLAGGTGDPGALAGLGRSLLNAAMTVAFGLLFLGAWLWSPLVAPGCLVALAVLHLGSRAVAAQHVGSVRMLGLAKAHGMLTGADDPQEALAGFLRELLPAFECSGAQLHVVRDGVATTYTAGTDGPVRWSGAAAEVPALTEALLHEPAPVRVGRAPATRGRALLRGPGRTRPAAALPQLLQAAGWQDCLAAPVRVGGQRVGVLCTFDRQGAEGFERGELAVLDAAAGVLGEVLARAEVMDALGRSEARWRALVQDVSDLVVVLDEELHVRYASPAARPLLGVSAGALVGEPLLAFVHPDDAEETRLRLTRLPGDAPVAERVELRLGRPGSWKYAEAGVTDLRSDPAVDGIVLSLRDITERRRSDAFQANQARVLELLARGEPVDRVLSELASALEEQLEEVACAVLLGTLSEVSAVVAPTLPAPRQTCVREVAAELLARRGHDAAAVEDRLVVVADVGDDVRCAGTGAAAREAGIGGLTVVPAPVAEGGTHVALALVRSAPGRPSREALRAAATGARLAHLAVEHSRAQARLAHQAAHDPLTDLPNRTVFLDRLTVALERSRRDGSWALVLFLDLNRFKDVNDSLGHRVGDELIRAVAGRLCSAVRPHDTVARFGGDEFTILCEGVRNEAHAVEVAERVTEVLARPFVIGGTELFVTSSIGMALGRSPYDSPEALIENADAAMYRAKQRGDMSFEVFDQAMRERASRRLATRSAPHRAVERQEFRLVYQPIVSLPTGRLVGVEALVRWQHPEEGLLPPDRFIPLAEETGLIVPIGAQVLQDACRQAREWSTGDGPGLTVSVNLSPRQLGDPLLPDIVRSAIARSRVHPSAIALELTETAVMEDIAASEATLHSLKELGVRLYVDDFGTGYSSLSYLHRLPVDELKVDRSFVARMGTAGRDAQIVGAVVSLAHSLDLVAVAEGVETREQALELKALGCEKAQGYHFGRPLPPERISALRVQGLPAAVVSTF</sequence>
<evidence type="ECO:0000313" key="5">
    <source>
        <dbReference type="EMBL" id="NHC14087.1"/>
    </source>
</evidence>
<evidence type="ECO:0000259" key="2">
    <source>
        <dbReference type="PROSITE" id="PS50112"/>
    </source>
</evidence>
<dbReference type="InterPro" id="IPR052155">
    <property type="entry name" value="Biofilm_reg_signaling"/>
</dbReference>
<dbReference type="InterPro" id="IPR001633">
    <property type="entry name" value="EAL_dom"/>
</dbReference>
<dbReference type="Gene3D" id="3.30.450.40">
    <property type="match status" value="1"/>
</dbReference>
<dbReference type="Gene3D" id="3.30.70.270">
    <property type="match status" value="1"/>
</dbReference>
<name>A0ABX0GWV5_9ACTN</name>
<organism evidence="5 6">
    <name type="scientific">Motilibacter deserti</name>
    <dbReference type="NCBI Taxonomy" id="2714956"/>
    <lineage>
        <taxon>Bacteria</taxon>
        <taxon>Bacillati</taxon>
        <taxon>Actinomycetota</taxon>
        <taxon>Actinomycetes</taxon>
        <taxon>Motilibacterales</taxon>
        <taxon>Motilibacteraceae</taxon>
        <taxon>Motilibacter</taxon>
    </lineage>
</organism>
<dbReference type="Gene3D" id="3.30.450.20">
    <property type="entry name" value="PAS domain"/>
    <property type="match status" value="1"/>
</dbReference>
<dbReference type="SMART" id="SM00052">
    <property type="entry name" value="EAL"/>
    <property type="match status" value="1"/>
</dbReference>
<dbReference type="Gene3D" id="3.20.20.450">
    <property type="entry name" value="EAL domain"/>
    <property type="match status" value="1"/>
</dbReference>
<dbReference type="Pfam" id="PF00990">
    <property type="entry name" value="GGDEF"/>
    <property type="match status" value="1"/>
</dbReference>
<protein>
    <submittedName>
        <fullName evidence="5">EAL domain-containing protein</fullName>
    </submittedName>
</protein>
<dbReference type="SUPFAM" id="SSF55781">
    <property type="entry name" value="GAF domain-like"/>
    <property type="match status" value="1"/>
</dbReference>
<feature type="transmembrane region" description="Helical" evidence="1">
    <location>
        <begin position="172"/>
        <end position="195"/>
    </location>
</feature>
<dbReference type="RefSeq" id="WP_166281278.1">
    <property type="nucleotide sequence ID" value="NZ_JAANNP010000004.1"/>
</dbReference>
<dbReference type="CDD" id="cd01949">
    <property type="entry name" value="GGDEF"/>
    <property type="match status" value="1"/>
</dbReference>
<feature type="transmembrane region" description="Helical" evidence="1">
    <location>
        <begin position="36"/>
        <end position="55"/>
    </location>
</feature>
<dbReference type="Pfam" id="PF00563">
    <property type="entry name" value="EAL"/>
    <property type="match status" value="1"/>
</dbReference>
<proteinExistence type="predicted"/>
<dbReference type="SUPFAM" id="SSF55073">
    <property type="entry name" value="Nucleotide cyclase"/>
    <property type="match status" value="1"/>
</dbReference>
<keyword evidence="1" id="KW-0812">Transmembrane</keyword>
<gene>
    <name evidence="5" type="ORF">G9H71_09870</name>
</gene>
<dbReference type="SUPFAM" id="SSF141868">
    <property type="entry name" value="EAL domain-like"/>
    <property type="match status" value="1"/>
</dbReference>
<dbReference type="InterPro" id="IPR000160">
    <property type="entry name" value="GGDEF_dom"/>
</dbReference>
<dbReference type="PROSITE" id="PS50112">
    <property type="entry name" value="PAS"/>
    <property type="match status" value="1"/>
</dbReference>
<dbReference type="CDD" id="cd00130">
    <property type="entry name" value="PAS"/>
    <property type="match status" value="1"/>
</dbReference>
<keyword evidence="1" id="KW-0472">Membrane</keyword>
<dbReference type="PROSITE" id="PS50887">
    <property type="entry name" value="GGDEF"/>
    <property type="match status" value="1"/>
</dbReference>
<feature type="domain" description="GGDEF" evidence="4">
    <location>
        <begin position="723"/>
        <end position="856"/>
    </location>
</feature>
<keyword evidence="6" id="KW-1185">Reference proteome</keyword>
<dbReference type="PANTHER" id="PTHR44757:SF2">
    <property type="entry name" value="BIOFILM ARCHITECTURE MAINTENANCE PROTEIN MBAA"/>
    <property type="match status" value="1"/>
</dbReference>
<dbReference type="InterPro" id="IPR000014">
    <property type="entry name" value="PAS"/>
</dbReference>
<feature type="transmembrane region" description="Helical" evidence="1">
    <location>
        <begin position="138"/>
        <end position="160"/>
    </location>
</feature>
<dbReference type="SMART" id="SM00091">
    <property type="entry name" value="PAS"/>
    <property type="match status" value="1"/>
</dbReference>
<dbReference type="SMART" id="SM00267">
    <property type="entry name" value="GGDEF"/>
    <property type="match status" value="1"/>
</dbReference>
<feature type="domain" description="PAS" evidence="2">
    <location>
        <begin position="402"/>
        <end position="462"/>
    </location>
</feature>
<dbReference type="InterPro" id="IPR003018">
    <property type="entry name" value="GAF"/>
</dbReference>
<reference evidence="5 6" key="1">
    <citation type="submission" date="2020-03" db="EMBL/GenBank/DDBJ databases">
        <title>Two novel Motilibacter sp.</title>
        <authorList>
            <person name="Liu S."/>
        </authorList>
    </citation>
    <scope>NUCLEOTIDE SEQUENCE [LARGE SCALE GENOMIC DNA]</scope>
    <source>
        <strain evidence="5 6">E257</strain>
    </source>
</reference>
<dbReference type="InterPro" id="IPR043128">
    <property type="entry name" value="Rev_trsase/Diguanyl_cyclase"/>
</dbReference>
<evidence type="ECO:0000313" key="6">
    <source>
        <dbReference type="Proteomes" id="UP000800981"/>
    </source>
</evidence>
<dbReference type="PROSITE" id="PS50883">
    <property type="entry name" value="EAL"/>
    <property type="match status" value="1"/>
</dbReference>
<dbReference type="Proteomes" id="UP000800981">
    <property type="component" value="Unassembled WGS sequence"/>
</dbReference>
<feature type="domain" description="EAL" evidence="3">
    <location>
        <begin position="865"/>
        <end position="1119"/>
    </location>
</feature>
<dbReference type="InterPro" id="IPR029016">
    <property type="entry name" value="GAF-like_dom_sf"/>
</dbReference>
<dbReference type="EMBL" id="JAANNP010000004">
    <property type="protein sequence ID" value="NHC14087.1"/>
    <property type="molecule type" value="Genomic_DNA"/>
</dbReference>
<evidence type="ECO:0000259" key="4">
    <source>
        <dbReference type="PROSITE" id="PS50887"/>
    </source>
</evidence>
<accession>A0ABX0GWV5</accession>
<dbReference type="CDD" id="cd01948">
    <property type="entry name" value="EAL"/>
    <property type="match status" value="1"/>
</dbReference>
<dbReference type="InterPro" id="IPR029787">
    <property type="entry name" value="Nucleotide_cyclase"/>
</dbReference>
<evidence type="ECO:0000256" key="1">
    <source>
        <dbReference type="SAM" id="Phobius"/>
    </source>
</evidence>
<dbReference type="InterPro" id="IPR035965">
    <property type="entry name" value="PAS-like_dom_sf"/>
</dbReference>
<dbReference type="NCBIfam" id="TIGR00229">
    <property type="entry name" value="sensory_box"/>
    <property type="match status" value="1"/>
</dbReference>
<dbReference type="InterPro" id="IPR013656">
    <property type="entry name" value="PAS_4"/>
</dbReference>
<comment type="caution">
    <text evidence="5">The sequence shown here is derived from an EMBL/GenBank/DDBJ whole genome shotgun (WGS) entry which is preliminary data.</text>
</comment>
<keyword evidence="1" id="KW-1133">Transmembrane helix</keyword>
<dbReference type="Pfam" id="PF08448">
    <property type="entry name" value="PAS_4"/>
    <property type="match status" value="1"/>
</dbReference>
<dbReference type="Pfam" id="PF01590">
    <property type="entry name" value="GAF"/>
    <property type="match status" value="1"/>
</dbReference>
<dbReference type="NCBIfam" id="TIGR00254">
    <property type="entry name" value="GGDEF"/>
    <property type="match status" value="1"/>
</dbReference>
<feature type="transmembrane region" description="Helical" evidence="1">
    <location>
        <begin position="67"/>
        <end position="88"/>
    </location>
</feature>
<dbReference type="InterPro" id="IPR035919">
    <property type="entry name" value="EAL_sf"/>
</dbReference>
<dbReference type="PANTHER" id="PTHR44757">
    <property type="entry name" value="DIGUANYLATE CYCLASE DGCP"/>
    <property type="match status" value="1"/>
</dbReference>
<dbReference type="SUPFAM" id="SSF55785">
    <property type="entry name" value="PYP-like sensor domain (PAS domain)"/>
    <property type="match status" value="1"/>
</dbReference>
<evidence type="ECO:0000259" key="3">
    <source>
        <dbReference type="PROSITE" id="PS50883"/>
    </source>
</evidence>